<feature type="region of interest" description="Disordered" evidence="1">
    <location>
        <begin position="153"/>
        <end position="204"/>
    </location>
</feature>
<protein>
    <recommendedName>
        <fullName evidence="4">DNA-binding protein</fullName>
    </recommendedName>
</protein>
<evidence type="ECO:0000256" key="1">
    <source>
        <dbReference type="SAM" id="MobiDB-lite"/>
    </source>
</evidence>
<evidence type="ECO:0000313" key="2">
    <source>
        <dbReference type="EMBL" id="TGG75860.1"/>
    </source>
</evidence>
<feature type="compositionally biased region" description="Pro residues" evidence="1">
    <location>
        <begin position="157"/>
        <end position="166"/>
    </location>
</feature>
<comment type="caution">
    <text evidence="2">The sequence shown here is derived from an EMBL/GenBank/DDBJ whole genome shotgun (WGS) entry which is preliminary data.</text>
</comment>
<evidence type="ECO:0008006" key="4">
    <source>
        <dbReference type="Google" id="ProtNLM"/>
    </source>
</evidence>
<organism evidence="2 3">
    <name type="scientific">Streptomyces albus</name>
    <dbReference type="NCBI Taxonomy" id="1888"/>
    <lineage>
        <taxon>Bacteria</taxon>
        <taxon>Bacillati</taxon>
        <taxon>Actinomycetota</taxon>
        <taxon>Actinomycetes</taxon>
        <taxon>Kitasatosporales</taxon>
        <taxon>Streptomycetaceae</taxon>
        <taxon>Streptomyces</taxon>
    </lineage>
</organism>
<feature type="compositionally biased region" description="Basic and acidic residues" evidence="1">
    <location>
        <begin position="314"/>
        <end position="327"/>
    </location>
</feature>
<feature type="region of interest" description="Disordered" evidence="1">
    <location>
        <begin position="314"/>
        <end position="371"/>
    </location>
</feature>
<reference evidence="2 3" key="1">
    <citation type="submission" date="2018-10" db="EMBL/GenBank/DDBJ databases">
        <title>Isolation of pseudouridimycin from Streptomyces albus DSM 40763.</title>
        <authorList>
            <person name="Rosenqvist P."/>
            <person name="Metsae-Ketelae M."/>
            <person name="Virta P."/>
        </authorList>
    </citation>
    <scope>NUCLEOTIDE SEQUENCE [LARGE SCALE GENOMIC DNA]</scope>
    <source>
        <strain evidence="2 3">DSM 40763</strain>
    </source>
</reference>
<evidence type="ECO:0000313" key="3">
    <source>
        <dbReference type="Proteomes" id="UP000298111"/>
    </source>
</evidence>
<proteinExistence type="predicted"/>
<name>A0A8H1L2I7_9ACTN</name>
<sequence>MQRPPAGTAIPIEGLTIKEVGPFPMAVQQLNAPVRAPYAHHPTRRARPAHRPGAGVVHVRHRHRERFTVVGNHLAQHRELSLLAIGLAVHIQSVPDGTRVDIKSLSARFPEGEARIAAALRELEAHGYLARTVSRTPTGRVVTRTVSYAHPAAAAPCAPPDRPTPAAPRDAKKPATSPAPSTPSPEAASPAPEPPLPAPRTADPTRDATATALLASLHRDDDRLLLSERDTVRLSPAVAAWLERGVRPETVRRTLMAHLPPGAGLRHPAALLAHRLTALLPPPLPVSLPPGPRPAPFQECPDCGRPFRAPHPGHCRDCRTGREEGARPTRGGGPRGSAPAQEAFHAGSRTAYSRPERSPNSCIDPLAYSTL</sequence>
<gene>
    <name evidence="2" type="ORF">D8771_33350</name>
</gene>
<dbReference type="PRINTS" id="PR01217">
    <property type="entry name" value="PRICHEXTENSN"/>
</dbReference>
<accession>A0A8H1L2I7</accession>
<feature type="compositionally biased region" description="Low complexity" evidence="1">
    <location>
        <begin position="174"/>
        <end position="190"/>
    </location>
</feature>
<dbReference type="EMBL" id="RCIY01000114">
    <property type="protein sequence ID" value="TGG75860.1"/>
    <property type="molecule type" value="Genomic_DNA"/>
</dbReference>
<dbReference type="Proteomes" id="UP000298111">
    <property type="component" value="Unassembled WGS sequence"/>
</dbReference>
<dbReference type="AlphaFoldDB" id="A0A8H1L2I7"/>